<proteinExistence type="predicted"/>
<name>A0A388TA51_TERA1</name>
<comment type="caution">
    <text evidence="2">The sequence shown here is derived from an EMBL/GenBank/DDBJ whole genome shotgun (WGS) entry which is preliminary data.</text>
</comment>
<accession>A0A388TA51</accession>
<feature type="region of interest" description="Disordered" evidence="1">
    <location>
        <begin position="138"/>
        <end position="164"/>
    </location>
</feature>
<organism evidence="2 3">
    <name type="scientific">Termititenax aidoneus</name>
    <dbReference type="NCBI Taxonomy" id="2218524"/>
    <lineage>
        <taxon>Bacteria</taxon>
        <taxon>Bacillati</taxon>
        <taxon>Candidatus Margulisiibacteriota</taxon>
        <taxon>Candidatus Termititenacia</taxon>
        <taxon>Candidatus Termititenacales</taxon>
        <taxon>Candidatus Termititenacaceae</taxon>
        <taxon>Candidatus Termititenax</taxon>
    </lineage>
</organism>
<evidence type="ECO:0000256" key="1">
    <source>
        <dbReference type="SAM" id="MobiDB-lite"/>
    </source>
</evidence>
<dbReference type="Proteomes" id="UP000269352">
    <property type="component" value="Unassembled WGS sequence"/>
</dbReference>
<evidence type="ECO:0000313" key="3">
    <source>
        <dbReference type="Proteomes" id="UP000269352"/>
    </source>
</evidence>
<dbReference type="AlphaFoldDB" id="A0A388TA51"/>
<dbReference type="EMBL" id="BGZN01000006">
    <property type="protein sequence ID" value="GBR73130.1"/>
    <property type="molecule type" value="Genomic_DNA"/>
</dbReference>
<keyword evidence="3" id="KW-1185">Reference proteome</keyword>
<sequence length="164" mass="18487">MGILNNYIPEEPKTYTPPQEGWQRVMCSDTKEDRTKTGKDRVTLDVRTVSDGIEVKYAYSIIGGSEYTNVNLTGVFRAFGIDVGLSIPLISALKNRTAEAYIYQKPDENGEKKYWSIRNFRYVKTDTGEKIETWYPTGKKKEAGKQPAPIDTAKEVFGDGDAPF</sequence>
<gene>
    <name evidence="2" type="ORF">NO1_0564</name>
</gene>
<evidence type="ECO:0000313" key="2">
    <source>
        <dbReference type="EMBL" id="GBR73130.1"/>
    </source>
</evidence>
<protein>
    <submittedName>
        <fullName evidence="2">Uncharacterized protein</fullName>
    </submittedName>
</protein>
<reference evidence="2 3" key="1">
    <citation type="journal article" date="2019" name="ISME J.">
        <title>Genome analyses of uncultured TG2/ZB3 bacteria in 'Margulisbacteria' specifically attached to ectosymbiotic spirochetes of protists in the termite gut.</title>
        <authorList>
            <person name="Utami Y.D."/>
            <person name="Kuwahara H."/>
            <person name="Igai K."/>
            <person name="Murakami T."/>
            <person name="Sugaya K."/>
            <person name="Morikawa T."/>
            <person name="Nagura Y."/>
            <person name="Yuki M."/>
            <person name="Deevong P."/>
            <person name="Inoue T."/>
            <person name="Kihara K."/>
            <person name="Lo N."/>
            <person name="Yamada A."/>
            <person name="Ohkuma M."/>
            <person name="Hongoh Y."/>
        </authorList>
    </citation>
    <scope>NUCLEOTIDE SEQUENCE [LARGE SCALE GENOMIC DNA]</scope>
    <source>
        <strain evidence="2">NkOx7-01</strain>
    </source>
</reference>